<dbReference type="KEGG" id="spu:586179"/>
<accession>A0A7M7RGD6</accession>
<proteinExistence type="predicted"/>
<evidence type="ECO:0000313" key="6">
    <source>
        <dbReference type="Proteomes" id="UP000007110"/>
    </source>
</evidence>
<evidence type="ECO:0000256" key="3">
    <source>
        <dbReference type="SAM" id="SignalP"/>
    </source>
</evidence>
<dbReference type="Pfam" id="PF00092">
    <property type="entry name" value="VWA"/>
    <property type="match status" value="1"/>
</dbReference>
<dbReference type="Proteomes" id="UP000007110">
    <property type="component" value="Unassembled WGS sequence"/>
</dbReference>
<feature type="compositionally biased region" description="Polar residues" evidence="1">
    <location>
        <begin position="290"/>
        <end position="306"/>
    </location>
</feature>
<evidence type="ECO:0000256" key="1">
    <source>
        <dbReference type="SAM" id="MobiDB-lite"/>
    </source>
</evidence>
<keyword evidence="2" id="KW-0812">Transmembrane</keyword>
<feature type="region of interest" description="Disordered" evidence="1">
    <location>
        <begin position="1086"/>
        <end position="1118"/>
    </location>
</feature>
<evidence type="ECO:0000259" key="4">
    <source>
        <dbReference type="PROSITE" id="PS50234"/>
    </source>
</evidence>
<keyword evidence="2" id="KW-1133">Transmembrane helix</keyword>
<reference evidence="5" key="2">
    <citation type="submission" date="2021-01" db="UniProtKB">
        <authorList>
            <consortium name="EnsemblMetazoa"/>
        </authorList>
    </citation>
    <scope>IDENTIFICATION</scope>
</reference>
<keyword evidence="6" id="KW-1185">Reference proteome</keyword>
<reference evidence="6" key="1">
    <citation type="submission" date="2015-02" db="EMBL/GenBank/DDBJ databases">
        <title>Genome sequencing for Strongylocentrotus purpuratus.</title>
        <authorList>
            <person name="Murali S."/>
            <person name="Liu Y."/>
            <person name="Vee V."/>
            <person name="English A."/>
            <person name="Wang M."/>
            <person name="Skinner E."/>
            <person name="Han Y."/>
            <person name="Muzny D.M."/>
            <person name="Worley K.C."/>
            <person name="Gibbs R.A."/>
        </authorList>
    </citation>
    <scope>NUCLEOTIDE SEQUENCE</scope>
</reference>
<protein>
    <recommendedName>
        <fullName evidence="4">VWFA domain-containing protein</fullName>
    </recommendedName>
</protein>
<dbReference type="GeneID" id="586179"/>
<dbReference type="OrthoDB" id="687730at2759"/>
<evidence type="ECO:0000256" key="2">
    <source>
        <dbReference type="SAM" id="Phobius"/>
    </source>
</evidence>
<dbReference type="RefSeq" id="XP_791063.2">
    <property type="nucleotide sequence ID" value="XM_785970.4"/>
</dbReference>
<dbReference type="OMA" id="TIFRFIW"/>
<feature type="compositionally biased region" description="Gly residues" evidence="1">
    <location>
        <begin position="957"/>
        <end position="985"/>
    </location>
</feature>
<dbReference type="InterPro" id="IPR013642">
    <property type="entry name" value="CLCA_N"/>
</dbReference>
<keyword evidence="2" id="KW-0472">Membrane</keyword>
<feature type="transmembrane region" description="Helical" evidence="2">
    <location>
        <begin position="1048"/>
        <end position="1070"/>
    </location>
</feature>
<organism evidence="5 6">
    <name type="scientific">Strongylocentrotus purpuratus</name>
    <name type="common">Purple sea urchin</name>
    <dbReference type="NCBI Taxonomy" id="7668"/>
    <lineage>
        <taxon>Eukaryota</taxon>
        <taxon>Metazoa</taxon>
        <taxon>Echinodermata</taxon>
        <taxon>Eleutherozoa</taxon>
        <taxon>Echinozoa</taxon>
        <taxon>Echinoidea</taxon>
        <taxon>Euechinoidea</taxon>
        <taxon>Echinacea</taxon>
        <taxon>Camarodonta</taxon>
        <taxon>Echinidea</taxon>
        <taxon>Strongylocentrotidae</taxon>
        <taxon>Strongylocentrotus</taxon>
    </lineage>
</organism>
<dbReference type="Gene3D" id="3.40.50.410">
    <property type="entry name" value="von Willebrand factor, type A domain"/>
    <property type="match status" value="1"/>
</dbReference>
<dbReference type="EnsemblMetazoa" id="XM_785970">
    <property type="protein sequence ID" value="XP_791063"/>
    <property type="gene ID" value="LOC586179"/>
</dbReference>
<feature type="domain" description="VWFA" evidence="4">
    <location>
        <begin position="348"/>
        <end position="486"/>
    </location>
</feature>
<feature type="region of interest" description="Disordered" evidence="1">
    <location>
        <begin position="281"/>
        <end position="306"/>
    </location>
</feature>
<feature type="region of interest" description="Disordered" evidence="1">
    <location>
        <begin position="957"/>
        <end position="1044"/>
    </location>
</feature>
<dbReference type="InterPro" id="IPR036465">
    <property type="entry name" value="vWFA_dom_sf"/>
</dbReference>
<dbReference type="PANTHER" id="PTHR35420">
    <property type="entry name" value="OS02G0198500 PROTEIN"/>
    <property type="match status" value="1"/>
</dbReference>
<keyword evidence="3" id="KW-0732">Signal</keyword>
<dbReference type="SUPFAM" id="SSF53300">
    <property type="entry name" value="vWA-like"/>
    <property type="match status" value="1"/>
</dbReference>
<name>A0A7M7RGD6_STRPU</name>
<dbReference type="AlphaFoldDB" id="A0A7M7RGD6"/>
<dbReference type="PROSITE" id="PS50234">
    <property type="entry name" value="VWFA"/>
    <property type="match status" value="1"/>
</dbReference>
<sequence length="1118" mass="121095">MKDLRTAQVCLLQTIFLGLVLAGTAHSQTIPGLGSWGRSQINLVNNGYSGILAAIDPTIPPNDALIQTFKNIFTSGSSFLFNATNGRAFFRDVAILIPKNWPQLPTHKFAPHTAQLGTANLLVRPTGSNPDIPPQPFVRQPGRCGNPGEYMHLTTDFFTSEDATQWGDPAKVIVHEWGHLRWGLFDEYPSLPTDPNFYINSLGRLQGNKCSESIVGVAVPPTSSDSATRGDLQRRGQSWISCQVPEGELPPHQCRFRPSNIERQTATGSIMYSTHIPSIRSFCHSDPNGDPSSLHSSEAPTEQNRQCEGRSAWDIMLKSPDFLGGANPPSADIVDTTPTFTLIRQKLRTVIVIDQSATMGDDEVWQDVVRMTQRFISESPEDSQVGIASYSNAGRKPVIRSYLQDMTPEGKANLMSVVSRLQSPQTSSQTNPLLALRHAYYKVLLNNTGESEMGIGSNILLFSGWQGSSTSITREINSFRGQGVEVQASEYGPPSSGRQSVNIPGVLEPSRIYGYMPGSNPVEPPANPVEPPEPVFRDLSNDPRLIQIVRRDFENVMPHRNLTTPVYIDGTVGRLTTFRVQWDQNPVTVELRNPSGHVYTLRSTTVAVVDTSRQKADFRLPGLIQKGIWYVSIKNMEMEYQSVELDVYSAAADPTQLPIRARPLVMQQEIDINIEPVLVLHGEVKQGEMPVVGATVIVSVDRPNSYPIRVTLRDSGIGADVRKNDGIYSAYFTDFTEEGNYQLDMSAVGDNTASKQRQPWMSSGVQPADWDAVEQPPAIVTIDPFMRAPPEAHVEVTGDVASLMRVDNFPPARISDLEVLGFDTDAGTARLRWTAMGDNYETGMASQYEIRYSDNANLLASSYYSGTVLPQALVLDGNLMVAKLSFQTEIMTVRLPPNACNPVCGIRLLALDDVGNRGKPSNMVTVVISAGPPTTGQTVTTFYDVTVGTGVDGGFGGGRGGGGGGRGGGGGNGAGGGGGGGGGGARPADPRMPTTSGPFAFTPGIMDPSQPGLFPTSGTGGGSDANTTKVPGAPPRGLKPQRKRKSTIIAAIAVVVVLLFITAIVIYSVIRHRVLTKRNRNRDQWANPMDAEADPETDKPRKKRSKGKVNDALVLEDM</sequence>
<dbReference type="InterPro" id="IPR002035">
    <property type="entry name" value="VWF_A"/>
</dbReference>
<evidence type="ECO:0000313" key="5">
    <source>
        <dbReference type="EnsemblMetazoa" id="XP_791063"/>
    </source>
</evidence>
<feature type="signal peptide" evidence="3">
    <location>
        <begin position="1"/>
        <end position="27"/>
    </location>
</feature>
<feature type="chain" id="PRO_5029545872" description="VWFA domain-containing protein" evidence="3">
    <location>
        <begin position="28"/>
        <end position="1118"/>
    </location>
</feature>
<dbReference type="Pfam" id="PF08434">
    <property type="entry name" value="CLCA"/>
    <property type="match status" value="1"/>
</dbReference>
<dbReference type="InParanoid" id="A0A7M7RGD6"/>
<dbReference type="PANTHER" id="PTHR35420:SF1">
    <property type="entry name" value="OS09G0480532 PROTEIN"/>
    <property type="match status" value="1"/>
</dbReference>
<dbReference type="NCBIfam" id="NF041940">
    <property type="entry name" value="choice_anch_X"/>
    <property type="match status" value="1"/>
</dbReference>